<organism evidence="1 2">
    <name type="scientific">Brachionus plicatilis</name>
    <name type="common">Marine rotifer</name>
    <name type="synonym">Brachionus muelleri</name>
    <dbReference type="NCBI Taxonomy" id="10195"/>
    <lineage>
        <taxon>Eukaryota</taxon>
        <taxon>Metazoa</taxon>
        <taxon>Spiralia</taxon>
        <taxon>Gnathifera</taxon>
        <taxon>Rotifera</taxon>
        <taxon>Eurotatoria</taxon>
        <taxon>Monogononta</taxon>
        <taxon>Pseudotrocha</taxon>
        <taxon>Ploima</taxon>
        <taxon>Brachionidae</taxon>
        <taxon>Brachionus</taxon>
    </lineage>
</organism>
<proteinExistence type="predicted"/>
<dbReference type="EMBL" id="REGN01014288">
    <property type="protein sequence ID" value="RMZ92819.1"/>
    <property type="molecule type" value="Genomic_DNA"/>
</dbReference>
<protein>
    <recommendedName>
        <fullName evidence="3">RING-type domain-containing protein</fullName>
    </recommendedName>
</protein>
<gene>
    <name evidence="1" type="ORF">BpHYR1_001122</name>
</gene>
<evidence type="ECO:0000313" key="1">
    <source>
        <dbReference type="EMBL" id="RMZ92819.1"/>
    </source>
</evidence>
<accession>A0A3M7P1G5</accession>
<evidence type="ECO:0008006" key="3">
    <source>
        <dbReference type="Google" id="ProtNLM"/>
    </source>
</evidence>
<dbReference type="Proteomes" id="UP000276133">
    <property type="component" value="Unassembled WGS sequence"/>
</dbReference>
<reference evidence="1 2" key="1">
    <citation type="journal article" date="2018" name="Sci. Rep.">
        <title>Genomic signatures of local adaptation to the degree of environmental predictability in rotifers.</title>
        <authorList>
            <person name="Franch-Gras L."/>
            <person name="Hahn C."/>
            <person name="Garcia-Roger E.M."/>
            <person name="Carmona M.J."/>
            <person name="Serra M."/>
            <person name="Gomez A."/>
        </authorList>
    </citation>
    <scope>NUCLEOTIDE SEQUENCE [LARGE SCALE GENOMIC DNA]</scope>
    <source>
        <strain evidence="1">HYR1</strain>
    </source>
</reference>
<name>A0A3M7P1G5_BRAPC</name>
<sequence>MSNKNLINCEFCFTKVEDLDTITLPCGYVVCSVHLESDDAVTKCVVCSEHTFDKSACYKMAKNSSKQKELNFRKKITLVNEKIDQIGTYFEDPDKFLDEYLNIIENEVTDRAQELKNDFNQQISDYKEIKEKIEENNFDKAKIIRINICFRLEIIRKCIRRKVNQAGNKEKEFIDPVLDLINKNLTNSIDKRITLDALVQISSSLIKQMTTIFTVIITV</sequence>
<comment type="caution">
    <text evidence="1">The sequence shown here is derived from an EMBL/GenBank/DDBJ whole genome shotgun (WGS) entry which is preliminary data.</text>
</comment>
<evidence type="ECO:0000313" key="2">
    <source>
        <dbReference type="Proteomes" id="UP000276133"/>
    </source>
</evidence>
<keyword evidence="2" id="KW-1185">Reference proteome</keyword>
<dbReference type="AlphaFoldDB" id="A0A3M7P1G5"/>